<dbReference type="PANTHER" id="PTHR34502:SF3">
    <property type="entry name" value="DUF6594 DOMAIN-CONTAINING PROTEIN"/>
    <property type="match status" value="1"/>
</dbReference>
<keyword evidence="2" id="KW-1133">Transmembrane helix</keyword>
<feature type="compositionally biased region" description="Basic and acidic residues" evidence="1">
    <location>
        <begin position="134"/>
        <end position="145"/>
    </location>
</feature>
<sequence>MSSLDSAVSKATDIESDFNSVRDPKHSFWYRLLRYYGRMATPTGASHLDPHHEEKEPSERWERLEQQVQHYPPGLPSLAAYLNGDKDRLIARKFGYLHARVLLDLERDLETLEANLRKFDQADSETNPAALQSRDTDEERLEGKSRGNLLQEVNRKLVDYHNVVVRIKAFQSMSIPTPQAFNHWGKHIKDKIEVVDQEKVFLQRAADLVTLADVEEQGWLDRVVERALNRCSPKDNDATSIEERNIDERFISIQREQRVEKLVRLMVTLSTVGLLMLPTTVLYLLPSRHIVRMIIVLLFTFLFSTAISVLTKAKRHEMFAASAAYTAVLVVFLSNLPTT</sequence>
<accession>A0ABR4A5F7</accession>
<evidence type="ECO:0000313" key="4">
    <source>
        <dbReference type="EMBL" id="KAL2040171.1"/>
    </source>
</evidence>
<gene>
    <name evidence="4" type="ORF">N7G274_007074</name>
</gene>
<comment type="caution">
    <text evidence="4">The sequence shown here is derived from an EMBL/GenBank/DDBJ whole genome shotgun (WGS) entry which is preliminary data.</text>
</comment>
<dbReference type="Proteomes" id="UP001590950">
    <property type="component" value="Unassembled WGS sequence"/>
</dbReference>
<dbReference type="Pfam" id="PF20237">
    <property type="entry name" value="DUF6594"/>
    <property type="match status" value="1"/>
</dbReference>
<reference evidence="4 5" key="1">
    <citation type="submission" date="2024-09" db="EMBL/GenBank/DDBJ databases">
        <title>Rethinking Asexuality: The Enigmatic Case of Functional Sexual Genes in Lepraria (Stereocaulaceae).</title>
        <authorList>
            <person name="Doellman M."/>
            <person name="Sun Y."/>
            <person name="Barcenas-Pena A."/>
            <person name="Lumbsch H.T."/>
            <person name="Grewe F."/>
        </authorList>
    </citation>
    <scope>NUCLEOTIDE SEQUENCE [LARGE SCALE GENOMIC DNA]</scope>
    <source>
        <strain evidence="4 5">Mercado 3170</strain>
    </source>
</reference>
<organism evidence="4 5">
    <name type="scientific">Stereocaulon virgatum</name>
    <dbReference type="NCBI Taxonomy" id="373712"/>
    <lineage>
        <taxon>Eukaryota</taxon>
        <taxon>Fungi</taxon>
        <taxon>Dikarya</taxon>
        <taxon>Ascomycota</taxon>
        <taxon>Pezizomycotina</taxon>
        <taxon>Lecanoromycetes</taxon>
        <taxon>OSLEUM clade</taxon>
        <taxon>Lecanoromycetidae</taxon>
        <taxon>Lecanorales</taxon>
        <taxon>Lecanorineae</taxon>
        <taxon>Stereocaulaceae</taxon>
        <taxon>Stereocaulon</taxon>
    </lineage>
</organism>
<feature type="region of interest" description="Disordered" evidence="1">
    <location>
        <begin position="120"/>
        <end position="145"/>
    </location>
</feature>
<dbReference type="EMBL" id="JBEFKJ010000022">
    <property type="protein sequence ID" value="KAL2040171.1"/>
    <property type="molecule type" value="Genomic_DNA"/>
</dbReference>
<dbReference type="PANTHER" id="PTHR34502">
    <property type="entry name" value="DUF6594 DOMAIN-CONTAINING PROTEIN-RELATED"/>
    <property type="match status" value="1"/>
</dbReference>
<evidence type="ECO:0000313" key="5">
    <source>
        <dbReference type="Proteomes" id="UP001590950"/>
    </source>
</evidence>
<proteinExistence type="predicted"/>
<protein>
    <recommendedName>
        <fullName evidence="3">DUF6594 domain-containing protein</fullName>
    </recommendedName>
</protein>
<evidence type="ECO:0000259" key="3">
    <source>
        <dbReference type="Pfam" id="PF20237"/>
    </source>
</evidence>
<feature type="transmembrane region" description="Helical" evidence="2">
    <location>
        <begin position="262"/>
        <end position="284"/>
    </location>
</feature>
<keyword evidence="5" id="KW-1185">Reference proteome</keyword>
<dbReference type="InterPro" id="IPR046529">
    <property type="entry name" value="DUF6594"/>
</dbReference>
<evidence type="ECO:0000256" key="2">
    <source>
        <dbReference type="SAM" id="Phobius"/>
    </source>
</evidence>
<feature type="domain" description="DUF6594" evidence="3">
    <location>
        <begin position="76"/>
        <end position="330"/>
    </location>
</feature>
<keyword evidence="2" id="KW-0472">Membrane</keyword>
<keyword evidence="2" id="KW-0812">Transmembrane</keyword>
<evidence type="ECO:0000256" key="1">
    <source>
        <dbReference type="SAM" id="MobiDB-lite"/>
    </source>
</evidence>
<feature type="transmembrane region" description="Helical" evidence="2">
    <location>
        <begin position="290"/>
        <end position="311"/>
    </location>
</feature>
<feature type="transmembrane region" description="Helical" evidence="2">
    <location>
        <begin position="318"/>
        <end position="336"/>
    </location>
</feature>
<name>A0ABR4A5F7_9LECA</name>